<dbReference type="InParanoid" id="A0A165DHW4"/>
<dbReference type="Proteomes" id="UP000076871">
    <property type="component" value="Unassembled WGS sequence"/>
</dbReference>
<dbReference type="InterPro" id="IPR039254">
    <property type="entry name" value="Rds1"/>
</dbReference>
<dbReference type="PANTHER" id="PTHR38705">
    <property type="entry name" value="PROTEIN RDS1"/>
    <property type="match status" value="1"/>
</dbReference>
<dbReference type="SUPFAM" id="SSF47240">
    <property type="entry name" value="Ferritin-like"/>
    <property type="match status" value="1"/>
</dbReference>
<sequence length="276" mass="29557">MALTDTNILQYALTLEYLESSFYSGALQKFDAQDFADAGFPPWVRGRFEQIETNEMTHVKFLQEALGSAAPKPCTYSFPYTDPPSFVALSMAIEGVGAAAYLGAAQYISDKSVLNAAGSILAVEQRQAGWISSSVLKVQPWDGPFETPLGFSDAFSLAASYISDCPSSNPPLPVVTLPVLAVSSMSPQPGSTISLTFNNPNKASPTFLAWLSGLEVVFTPIDDASWNTVVPDGLHGTVYVGVVSSEKMPIGDDQMVTGLAIMQFPFDSMAPELDNE</sequence>
<evidence type="ECO:0008006" key="3">
    <source>
        <dbReference type="Google" id="ProtNLM"/>
    </source>
</evidence>
<protein>
    <recommendedName>
        <fullName evidence="3">Ferritin-like domain-containing protein</fullName>
    </recommendedName>
</protein>
<dbReference type="AlphaFoldDB" id="A0A165DHW4"/>
<dbReference type="STRING" id="1314785.A0A165DHW4"/>
<dbReference type="OrthoDB" id="1001765at2759"/>
<dbReference type="EMBL" id="KV427633">
    <property type="protein sequence ID" value="KZT04916.1"/>
    <property type="molecule type" value="Genomic_DNA"/>
</dbReference>
<dbReference type="InterPro" id="IPR009078">
    <property type="entry name" value="Ferritin-like_SF"/>
</dbReference>
<dbReference type="CDD" id="cd00657">
    <property type="entry name" value="Ferritin_like"/>
    <property type="match status" value="1"/>
</dbReference>
<dbReference type="GeneID" id="63827846"/>
<gene>
    <name evidence="1" type="ORF">LAESUDRAFT_737718</name>
</gene>
<keyword evidence="2" id="KW-1185">Reference proteome</keyword>
<reference evidence="1 2" key="1">
    <citation type="journal article" date="2016" name="Mol. Biol. Evol.">
        <title>Comparative Genomics of Early-Diverging Mushroom-Forming Fungi Provides Insights into the Origins of Lignocellulose Decay Capabilities.</title>
        <authorList>
            <person name="Nagy L.G."/>
            <person name="Riley R."/>
            <person name="Tritt A."/>
            <person name="Adam C."/>
            <person name="Daum C."/>
            <person name="Floudas D."/>
            <person name="Sun H."/>
            <person name="Yadav J.S."/>
            <person name="Pangilinan J."/>
            <person name="Larsson K.H."/>
            <person name="Matsuura K."/>
            <person name="Barry K."/>
            <person name="Labutti K."/>
            <person name="Kuo R."/>
            <person name="Ohm R.A."/>
            <person name="Bhattacharya S.S."/>
            <person name="Shirouzu T."/>
            <person name="Yoshinaga Y."/>
            <person name="Martin F.M."/>
            <person name="Grigoriev I.V."/>
            <person name="Hibbett D.S."/>
        </authorList>
    </citation>
    <scope>NUCLEOTIDE SEQUENCE [LARGE SCALE GENOMIC DNA]</scope>
    <source>
        <strain evidence="1 2">93-53</strain>
    </source>
</reference>
<proteinExistence type="predicted"/>
<evidence type="ECO:0000313" key="1">
    <source>
        <dbReference type="EMBL" id="KZT04916.1"/>
    </source>
</evidence>
<dbReference type="RefSeq" id="XP_040762656.1">
    <property type="nucleotide sequence ID" value="XM_040910817.1"/>
</dbReference>
<accession>A0A165DHW4</accession>
<name>A0A165DHW4_9APHY</name>
<evidence type="ECO:0000313" key="2">
    <source>
        <dbReference type="Proteomes" id="UP000076871"/>
    </source>
</evidence>
<organism evidence="1 2">
    <name type="scientific">Laetiporus sulphureus 93-53</name>
    <dbReference type="NCBI Taxonomy" id="1314785"/>
    <lineage>
        <taxon>Eukaryota</taxon>
        <taxon>Fungi</taxon>
        <taxon>Dikarya</taxon>
        <taxon>Basidiomycota</taxon>
        <taxon>Agaricomycotina</taxon>
        <taxon>Agaricomycetes</taxon>
        <taxon>Polyporales</taxon>
        <taxon>Laetiporus</taxon>
    </lineage>
</organism>
<dbReference type="Pfam" id="PF13668">
    <property type="entry name" value="Ferritin_2"/>
    <property type="match status" value="1"/>
</dbReference>
<dbReference type="PANTHER" id="PTHR38705:SF1">
    <property type="entry name" value="PROTEIN RDS1"/>
    <property type="match status" value="1"/>
</dbReference>